<protein>
    <submittedName>
        <fullName evidence="1">15139_t:CDS:1</fullName>
    </submittedName>
</protein>
<evidence type="ECO:0000313" key="2">
    <source>
        <dbReference type="Proteomes" id="UP000789920"/>
    </source>
</evidence>
<keyword evidence="2" id="KW-1185">Reference proteome</keyword>
<dbReference type="EMBL" id="CAJVQC010024582">
    <property type="protein sequence ID" value="CAG8727026.1"/>
    <property type="molecule type" value="Genomic_DNA"/>
</dbReference>
<dbReference type="Proteomes" id="UP000789920">
    <property type="component" value="Unassembled WGS sequence"/>
</dbReference>
<organism evidence="1 2">
    <name type="scientific">Racocetra persica</name>
    <dbReference type="NCBI Taxonomy" id="160502"/>
    <lineage>
        <taxon>Eukaryota</taxon>
        <taxon>Fungi</taxon>
        <taxon>Fungi incertae sedis</taxon>
        <taxon>Mucoromycota</taxon>
        <taxon>Glomeromycotina</taxon>
        <taxon>Glomeromycetes</taxon>
        <taxon>Diversisporales</taxon>
        <taxon>Gigasporaceae</taxon>
        <taxon>Racocetra</taxon>
    </lineage>
</organism>
<proteinExistence type="predicted"/>
<comment type="caution">
    <text evidence="1">The sequence shown here is derived from an EMBL/GenBank/DDBJ whole genome shotgun (WGS) entry which is preliminary data.</text>
</comment>
<gene>
    <name evidence="1" type="ORF">RPERSI_LOCUS11791</name>
</gene>
<sequence>MADTEIDVPSGNKVLGCVNAYVDTLKQNSLGSFSNLYNVPFSIIVVFILISFVLIQTSAIQAISKIFINHDKAENGNNANNSTSHNTKHPEYRILSSTSNSSSTHLAPTSNLGPLHHNPAGCPYPIHHNHNIINGAAFFITTALVSLSNILSGYQNLASKLSWLNGLPSSLNLISSVCDKNIRMAICHMTNICKTSTDIEYVNNNICGLDMSSGFLNFEIALK</sequence>
<name>A0ACA9PWS1_9GLOM</name>
<reference evidence="1" key="1">
    <citation type="submission" date="2021-06" db="EMBL/GenBank/DDBJ databases">
        <authorList>
            <person name="Kallberg Y."/>
            <person name="Tangrot J."/>
            <person name="Rosling A."/>
        </authorList>
    </citation>
    <scope>NUCLEOTIDE SEQUENCE</scope>
    <source>
        <strain evidence="1">MA461A</strain>
    </source>
</reference>
<accession>A0ACA9PWS1</accession>
<feature type="non-terminal residue" evidence="1">
    <location>
        <position position="223"/>
    </location>
</feature>
<evidence type="ECO:0000313" key="1">
    <source>
        <dbReference type="EMBL" id="CAG8727026.1"/>
    </source>
</evidence>